<name>A0AA96WN76_9CYAN</name>
<keyword evidence="2" id="KW-1133">Transmembrane helix</keyword>
<protein>
    <submittedName>
        <fullName evidence="4">DUF21 domain-containing protein</fullName>
    </submittedName>
</protein>
<dbReference type="SMART" id="SM01091">
    <property type="entry name" value="CorC_HlyC"/>
    <property type="match status" value="1"/>
</dbReference>
<dbReference type="PANTHER" id="PTHR43099">
    <property type="entry name" value="UPF0053 PROTEIN YRKA"/>
    <property type="match status" value="1"/>
</dbReference>
<dbReference type="InterPro" id="IPR002550">
    <property type="entry name" value="CNNM"/>
</dbReference>
<dbReference type="Pfam" id="PF03471">
    <property type="entry name" value="CorC_HlyC"/>
    <property type="match status" value="1"/>
</dbReference>
<dbReference type="AlphaFoldDB" id="A0AA96WN76"/>
<dbReference type="EMBL" id="CP053587">
    <property type="protein sequence ID" value="WNZ27980.1"/>
    <property type="molecule type" value="Genomic_DNA"/>
</dbReference>
<sequence length="267" mass="29016">MALVLVIGFFVAAELSLVAASKTEISQLAEQTEQPQAKAAQLVQQAQTNLQQYLSVTQTGITAASLLLGWLGEGATVHWIEPWIAWLPLGQLPAQVTAHSIAVVVAFLFVTYIEILLGELIPKVLAANAPEQTALLLIRPLRFCSYLFYPLLLVLNSNVRLLTGWLIKSQSLVELTSFTPLTIPSPAQPILVPGDMELTAANQALELNLPAHSPSQTVAEFMIDKLGHVPVPGERIVHGELELEATGIEENSLKTVLLRRRPLAAHH</sequence>
<evidence type="ECO:0000313" key="4">
    <source>
        <dbReference type="EMBL" id="WNZ27980.1"/>
    </source>
</evidence>
<evidence type="ECO:0000259" key="3">
    <source>
        <dbReference type="PROSITE" id="PS51846"/>
    </source>
</evidence>
<keyword evidence="2" id="KW-0812">Transmembrane</keyword>
<dbReference type="SUPFAM" id="SSF56176">
    <property type="entry name" value="FAD-binding/transporter-associated domain-like"/>
    <property type="match status" value="1"/>
</dbReference>
<reference evidence="4" key="1">
    <citation type="submission" date="2020-05" db="EMBL/GenBank/DDBJ databases">
        <authorList>
            <person name="Zhu T."/>
            <person name="Keshari N."/>
            <person name="Lu X."/>
        </authorList>
    </citation>
    <scope>NUCLEOTIDE SEQUENCE</scope>
    <source>
        <strain evidence="4">NK1-12</strain>
    </source>
</reference>
<feature type="domain" description="CNNM transmembrane" evidence="3">
    <location>
        <begin position="1"/>
        <end position="196"/>
    </location>
</feature>
<evidence type="ECO:0000256" key="1">
    <source>
        <dbReference type="ARBA" id="ARBA00006337"/>
    </source>
</evidence>
<dbReference type="Gene3D" id="3.30.465.10">
    <property type="match status" value="1"/>
</dbReference>
<comment type="similarity">
    <text evidence="1">Belongs to the UPF0053 family.</text>
</comment>
<dbReference type="PROSITE" id="PS51846">
    <property type="entry name" value="CNNM"/>
    <property type="match status" value="1"/>
</dbReference>
<organism evidence="4">
    <name type="scientific">Leptolyngbya sp. NK1-12</name>
    <dbReference type="NCBI Taxonomy" id="2547451"/>
    <lineage>
        <taxon>Bacteria</taxon>
        <taxon>Bacillati</taxon>
        <taxon>Cyanobacteriota</taxon>
        <taxon>Cyanophyceae</taxon>
        <taxon>Leptolyngbyales</taxon>
        <taxon>Leptolyngbyaceae</taxon>
        <taxon>Leptolyngbya group</taxon>
        <taxon>Leptolyngbya</taxon>
    </lineage>
</organism>
<dbReference type="InterPro" id="IPR036318">
    <property type="entry name" value="FAD-bd_PCMH-like_sf"/>
</dbReference>
<dbReference type="PANTHER" id="PTHR43099:SF2">
    <property type="entry name" value="UPF0053 PROTEIN YRKA"/>
    <property type="match status" value="1"/>
</dbReference>
<proteinExistence type="inferred from homology"/>
<dbReference type="InterPro" id="IPR005170">
    <property type="entry name" value="Transptr-assoc_dom"/>
</dbReference>
<keyword evidence="2" id="KW-0472">Membrane</keyword>
<dbReference type="GO" id="GO:0016020">
    <property type="term" value="C:membrane"/>
    <property type="evidence" value="ECO:0007669"/>
    <property type="project" value="UniProtKB-UniRule"/>
</dbReference>
<dbReference type="Pfam" id="PF01595">
    <property type="entry name" value="CNNM"/>
    <property type="match status" value="1"/>
</dbReference>
<accession>A0AA96WN76</accession>
<dbReference type="InterPro" id="IPR016169">
    <property type="entry name" value="FAD-bd_PCMH_sub2"/>
</dbReference>
<evidence type="ECO:0000256" key="2">
    <source>
        <dbReference type="PROSITE-ProRule" id="PRU01193"/>
    </source>
</evidence>
<dbReference type="GO" id="GO:0050660">
    <property type="term" value="F:flavin adenine dinucleotide binding"/>
    <property type="evidence" value="ECO:0007669"/>
    <property type="project" value="InterPro"/>
</dbReference>
<gene>
    <name evidence="4" type="ORF">HJG54_31580</name>
</gene>
<dbReference type="InterPro" id="IPR051676">
    <property type="entry name" value="UPF0053_domain"/>
</dbReference>